<dbReference type="Proteomes" id="UP000244906">
    <property type="component" value="Unassembled WGS sequence"/>
</dbReference>
<reference evidence="1 2" key="1">
    <citation type="submission" date="2018-04" db="EMBL/GenBank/DDBJ databases">
        <title>Thalassorhabdus spongiae gen. nov., sp. nov., isolated from a marine sponge in South-West Iceland.</title>
        <authorList>
            <person name="Knobloch S."/>
            <person name="Daussin A."/>
            <person name="Johannsson R."/>
            <person name="Marteinsson V.T."/>
        </authorList>
    </citation>
    <scope>NUCLEOTIDE SEQUENCE [LARGE SCALE GENOMIC DNA]</scope>
    <source>
        <strain evidence="1 2">Hp12</strain>
    </source>
</reference>
<accession>A0A2V1GWB0</accession>
<gene>
    <name evidence="1" type="ORF">DC094_19540</name>
</gene>
<evidence type="ECO:0000313" key="1">
    <source>
        <dbReference type="EMBL" id="PVZ64508.1"/>
    </source>
</evidence>
<dbReference type="Pfam" id="PF14076">
    <property type="entry name" value="DUF4258"/>
    <property type="match status" value="1"/>
</dbReference>
<name>A0A2V1GWB0_9GAMM</name>
<dbReference type="EMBL" id="QDDL01000012">
    <property type="protein sequence ID" value="PVZ64508.1"/>
    <property type="molecule type" value="Genomic_DNA"/>
</dbReference>
<protein>
    <recommendedName>
        <fullName evidence="3">DUF4258 domain-containing protein</fullName>
    </recommendedName>
</protein>
<keyword evidence="2" id="KW-1185">Reference proteome</keyword>
<comment type="caution">
    <text evidence="1">The sequence shown here is derived from an EMBL/GenBank/DDBJ whole genome shotgun (WGS) entry which is preliminary data.</text>
</comment>
<evidence type="ECO:0000313" key="2">
    <source>
        <dbReference type="Proteomes" id="UP000244906"/>
    </source>
</evidence>
<dbReference type="AlphaFoldDB" id="A0A2V1GWB0"/>
<organism evidence="1 2">
    <name type="scientific">Pelagibaculum spongiae</name>
    <dbReference type="NCBI Taxonomy" id="2080658"/>
    <lineage>
        <taxon>Bacteria</taxon>
        <taxon>Pseudomonadati</taxon>
        <taxon>Pseudomonadota</taxon>
        <taxon>Gammaproteobacteria</taxon>
        <taxon>Oceanospirillales</taxon>
        <taxon>Pelagibaculum</taxon>
    </lineage>
</organism>
<sequence length="103" mass="11612">MNSTNQSYLAAPSLHAQIRMNQRGISQEKIDLTLAFGRRIRGNGIICYVVGKKEVANQKNTSIDLRGAEGVHVLVAQHNESQIITTYRNKNLSNLRPIIKRRN</sequence>
<proteinExistence type="predicted"/>
<dbReference type="RefSeq" id="WP_116688811.1">
    <property type="nucleotide sequence ID" value="NZ_CAWNYD010000012.1"/>
</dbReference>
<dbReference type="OrthoDB" id="5587990at2"/>
<evidence type="ECO:0008006" key="3">
    <source>
        <dbReference type="Google" id="ProtNLM"/>
    </source>
</evidence>
<dbReference type="InterPro" id="IPR025354">
    <property type="entry name" value="DUF4258"/>
</dbReference>